<dbReference type="Proteomes" id="UP000245720">
    <property type="component" value="Unassembled WGS sequence"/>
</dbReference>
<dbReference type="Gene3D" id="3.40.50.11940">
    <property type="match status" value="2"/>
</dbReference>
<dbReference type="RefSeq" id="WP_109727160.1">
    <property type="nucleotide sequence ID" value="NZ_QGDI01000010.1"/>
</dbReference>
<reference evidence="1 2" key="1">
    <citation type="submission" date="2018-05" db="EMBL/GenBank/DDBJ databases">
        <title>The Hungate 1000. A catalogue of reference genomes from the rumen microbiome.</title>
        <authorList>
            <person name="Kelly W."/>
        </authorList>
    </citation>
    <scope>NUCLEOTIDE SEQUENCE [LARGE SCALE GENOMIC DNA]</scope>
    <source>
        <strain evidence="1 2">SAb67</strain>
    </source>
</reference>
<accession>A0A315YIU3</accession>
<dbReference type="EMBL" id="QGDI01000010">
    <property type="protein sequence ID" value="PWJ11203.1"/>
    <property type="molecule type" value="Genomic_DNA"/>
</dbReference>
<sequence>MMIAYPAADICCEISEDRVRTIVIENQHMFYSVVSDICSQLEGNNGEIVISEEHTPLDMRKSADLITQFVPFTVNQKELITKLYAALKKKAVDEKMYQYTQEIYRAIGEYLYQLIEDEENELDITIPEDITGILKAFDVRFDDSELTLQEKLLEYMLSASELRGHRLFITVNLRSYLTDRETEEFFRSLLLKKIRLMCIESADHPRLINEEVIIIDKDMCVI</sequence>
<protein>
    <submittedName>
        <fullName evidence="1">CRISPR type II-A-associated protein Csn2</fullName>
    </submittedName>
</protein>
<organism evidence="1 2">
    <name type="scientific">Ruminococcus flavefaciens</name>
    <dbReference type="NCBI Taxonomy" id="1265"/>
    <lineage>
        <taxon>Bacteria</taxon>
        <taxon>Bacillati</taxon>
        <taxon>Bacillota</taxon>
        <taxon>Clostridia</taxon>
        <taxon>Eubacteriales</taxon>
        <taxon>Oscillospiraceae</taxon>
        <taxon>Ruminococcus</taxon>
    </lineage>
</organism>
<dbReference type="AlphaFoldDB" id="A0A315YIU3"/>
<name>A0A315YIU3_RUMFL</name>
<dbReference type="NCBIfam" id="TIGR01866">
    <property type="entry name" value="cas_Csn2"/>
    <property type="match status" value="1"/>
</dbReference>
<dbReference type="Pfam" id="PF09711">
    <property type="entry name" value="Cas_Csn2"/>
    <property type="match status" value="1"/>
</dbReference>
<gene>
    <name evidence="1" type="ORF">IE37_02426</name>
</gene>
<evidence type="ECO:0000313" key="1">
    <source>
        <dbReference type="EMBL" id="PWJ11203.1"/>
    </source>
</evidence>
<comment type="caution">
    <text evidence="1">The sequence shown here is derived from an EMBL/GenBank/DDBJ whole genome shotgun (WGS) entry which is preliminary data.</text>
</comment>
<evidence type="ECO:0000313" key="2">
    <source>
        <dbReference type="Proteomes" id="UP000245720"/>
    </source>
</evidence>
<dbReference type="OrthoDB" id="1701909at2"/>
<dbReference type="InterPro" id="IPR010146">
    <property type="entry name" value="CRISPR-assoc_prot_Csn2-typ"/>
</dbReference>
<dbReference type="InterPro" id="IPR038600">
    <property type="entry name" value="Csn2_sf"/>
</dbReference>
<proteinExistence type="predicted"/>